<comment type="subcellular location">
    <subcellularLocation>
        <location evidence="1 11">Nucleus</location>
        <location evidence="1 11">Nucleolus</location>
    </subcellularLocation>
</comment>
<comment type="similarity">
    <text evidence="2 11">Belongs to the HEATR1/UTP10 family.</text>
</comment>
<keyword evidence="5" id="KW-0479">Metal-binding</keyword>
<evidence type="ECO:0000259" key="12">
    <source>
        <dbReference type="SMART" id="SM01036"/>
    </source>
</evidence>
<name>A0ABV0PFD0_9TELE</name>
<dbReference type="InterPro" id="IPR012954">
    <property type="entry name" value="BP28_C_dom"/>
</dbReference>
<evidence type="ECO:0000256" key="3">
    <source>
        <dbReference type="ARBA" id="ARBA00022517"/>
    </source>
</evidence>
<dbReference type="Proteomes" id="UP001476798">
    <property type="component" value="Unassembled WGS sequence"/>
</dbReference>
<dbReference type="InterPro" id="IPR011989">
    <property type="entry name" value="ARM-like"/>
</dbReference>
<dbReference type="PROSITE" id="PS51409">
    <property type="entry name" value="ARGINASE_2"/>
    <property type="match status" value="1"/>
</dbReference>
<evidence type="ECO:0000256" key="10">
    <source>
        <dbReference type="RuleBase" id="RU003684"/>
    </source>
</evidence>
<evidence type="ECO:0000256" key="7">
    <source>
        <dbReference type="ARBA" id="ARBA00023242"/>
    </source>
</evidence>
<evidence type="ECO:0000256" key="6">
    <source>
        <dbReference type="ARBA" id="ARBA00022801"/>
    </source>
</evidence>
<evidence type="ECO:0000256" key="11">
    <source>
        <dbReference type="RuleBase" id="RU367065"/>
    </source>
</evidence>
<proteinExistence type="inferred from homology"/>
<dbReference type="Pfam" id="PF00491">
    <property type="entry name" value="Arginase"/>
    <property type="match status" value="2"/>
</dbReference>
<accession>A0ABV0PFD0</accession>
<keyword evidence="14" id="KW-1185">Reference proteome</keyword>
<dbReference type="Gene3D" id="3.40.800.10">
    <property type="entry name" value="Ureohydrolase domain"/>
    <property type="match status" value="2"/>
</dbReference>
<comment type="similarity">
    <text evidence="9 10">Belongs to the arginase family.</text>
</comment>
<protein>
    <recommendedName>
        <fullName evidence="11">HEAT repeat-containing protein 1</fullName>
    </recommendedName>
</protein>
<keyword evidence="4 11" id="KW-0698">rRNA processing</keyword>
<keyword evidence="3 11" id="KW-0690">Ribosome biogenesis</keyword>
<organism evidence="13 14">
    <name type="scientific">Goodea atripinnis</name>
    <dbReference type="NCBI Taxonomy" id="208336"/>
    <lineage>
        <taxon>Eukaryota</taxon>
        <taxon>Metazoa</taxon>
        <taxon>Chordata</taxon>
        <taxon>Craniata</taxon>
        <taxon>Vertebrata</taxon>
        <taxon>Euteleostomi</taxon>
        <taxon>Actinopterygii</taxon>
        <taxon>Neopterygii</taxon>
        <taxon>Teleostei</taxon>
        <taxon>Neoteleostei</taxon>
        <taxon>Acanthomorphata</taxon>
        <taxon>Ovalentaria</taxon>
        <taxon>Atherinomorphae</taxon>
        <taxon>Cyprinodontiformes</taxon>
        <taxon>Goodeidae</taxon>
        <taxon>Goodea</taxon>
    </lineage>
</organism>
<dbReference type="InterPro" id="IPR040191">
    <property type="entry name" value="UTP10"/>
</dbReference>
<dbReference type="PRINTS" id="PR00116">
    <property type="entry name" value="ARGINASE"/>
</dbReference>
<comment type="caution">
    <text evidence="13">The sequence shown here is derived from an EMBL/GenBank/DDBJ whole genome shotgun (WGS) entry which is preliminary data.</text>
</comment>
<keyword evidence="6 10" id="KW-0378">Hydrolase</keyword>
<evidence type="ECO:0000256" key="1">
    <source>
        <dbReference type="ARBA" id="ARBA00004604"/>
    </source>
</evidence>
<dbReference type="SUPFAM" id="SSF48371">
    <property type="entry name" value="ARM repeat"/>
    <property type="match status" value="1"/>
</dbReference>
<evidence type="ECO:0000256" key="8">
    <source>
        <dbReference type="ARBA" id="ARBA00023274"/>
    </source>
</evidence>
<dbReference type="InterPro" id="IPR016024">
    <property type="entry name" value="ARM-type_fold"/>
</dbReference>
<dbReference type="InterPro" id="IPR020855">
    <property type="entry name" value="Ureohydrolase_Mn_BS"/>
</dbReference>
<evidence type="ECO:0000256" key="4">
    <source>
        <dbReference type="ARBA" id="ARBA00022552"/>
    </source>
</evidence>
<reference evidence="13 14" key="1">
    <citation type="submission" date="2021-06" db="EMBL/GenBank/DDBJ databases">
        <authorList>
            <person name="Palmer J.M."/>
        </authorList>
    </citation>
    <scope>NUCLEOTIDE SEQUENCE [LARGE SCALE GENOMIC DNA]</scope>
    <source>
        <strain evidence="13 14">GA_2019</strain>
        <tissue evidence="13">Muscle</tissue>
    </source>
</reference>
<dbReference type="Pfam" id="PF08146">
    <property type="entry name" value="BP28CT"/>
    <property type="match status" value="1"/>
</dbReference>
<dbReference type="InterPro" id="IPR006035">
    <property type="entry name" value="Ureohydrolase"/>
</dbReference>
<keyword evidence="8 11" id="KW-0687">Ribonucleoprotein</keyword>
<dbReference type="Gene3D" id="1.25.10.10">
    <property type="entry name" value="Leucine-rich Repeat Variant"/>
    <property type="match status" value="1"/>
</dbReference>
<dbReference type="SMART" id="SM01036">
    <property type="entry name" value="BP28CT"/>
    <property type="match status" value="1"/>
</dbReference>
<sequence length="752" mass="83318">LTSDLLSIVGKSPCKVSEESEQAINRQTALYSLKLLCRSFGSAHQEVFVPVLLLVVDIVMVTKEEKNVMGSALLCIAEVVGALKALAIPQLPRLMPAVLHVLSDRKELLTNEIYLLSAVTALQRVTETLPHFISPYLQDTTFQDQLESLMSILKEHIGHMDREQLSAHQSELTTFFLTALDFRAKHSQVSPVLIHSVSFGAKSLSFLYQSDLEEAWQVEGGAVDCLIAMVMKLSEVTFRPLFFKLYDWTKSDSKDRLLTFYRLCDCIAERLKGLFVLFAGNLVKPLADVLRQNNTSKSEMFCSGLLTWVFGFMSVPDELIFDSERSEEKNCLLLQLVLDVLQKIFLYDTQRFLSRERADALLGPLVDQLENCLGGPQVYQNRVIQHLVPCVGQFSVALADDTQWKTLNYQILLKTRHSDAKVRFSSLLMLMELASKLKENYVVLLPETIPFLAELMEETALADLVLSWSQLRTRVHRPAESPPVALTSHRVYERLAGLCAHRVYQHEGRAHAAAARAYSEAETSSSSSSSSAALRGNYRSAFLQGPVKDYGNLTFEDIAVDEPVRGSKSVRAVGSANQRLSEAVQAVKKDGHTAVMLGGDHSLAIGSIHGHTAAVGPLSVVWVDAHADVNTPLTSYTGNLHGQPMSYLLYELQSKKPIHLSYDIDAIDPFITPATGTPVVGGLTYREGLYITEHLCQTGLLSAVDLVEVNPLRGRTEDHVHSTVSTAVDLLLGCFGRLREGNHLPNYSLPEP</sequence>
<feature type="non-terminal residue" evidence="13">
    <location>
        <position position="1"/>
    </location>
</feature>
<dbReference type="EMBL" id="JAHRIO010071574">
    <property type="protein sequence ID" value="MEQ2182106.1"/>
    <property type="molecule type" value="Genomic_DNA"/>
</dbReference>
<dbReference type="PANTHER" id="PTHR13457:SF1">
    <property type="entry name" value="HEAT REPEAT-CONTAINING PROTEIN 1"/>
    <property type="match status" value="1"/>
</dbReference>
<evidence type="ECO:0000256" key="9">
    <source>
        <dbReference type="PROSITE-ProRule" id="PRU00742"/>
    </source>
</evidence>
<dbReference type="InterPro" id="IPR023696">
    <property type="entry name" value="Ureohydrolase_dom_sf"/>
</dbReference>
<dbReference type="SUPFAM" id="SSF52768">
    <property type="entry name" value="Arginase/deacetylase"/>
    <property type="match status" value="1"/>
</dbReference>
<feature type="domain" description="BP28 C-terminal" evidence="12">
    <location>
        <begin position="162"/>
        <end position="352"/>
    </location>
</feature>
<dbReference type="PANTHER" id="PTHR13457">
    <property type="entry name" value="BAP28"/>
    <property type="match status" value="1"/>
</dbReference>
<gene>
    <name evidence="13" type="ORF">GOODEAATRI_018690</name>
</gene>
<evidence type="ECO:0000256" key="5">
    <source>
        <dbReference type="ARBA" id="ARBA00022723"/>
    </source>
</evidence>
<evidence type="ECO:0000313" key="13">
    <source>
        <dbReference type="EMBL" id="MEQ2182106.1"/>
    </source>
</evidence>
<comment type="function">
    <text evidence="11">Involved in nucleolar processing of pre-18S ribosomal RNA.</text>
</comment>
<keyword evidence="7 11" id="KW-0539">Nucleus</keyword>
<evidence type="ECO:0000256" key="2">
    <source>
        <dbReference type="ARBA" id="ARBA00010559"/>
    </source>
</evidence>
<dbReference type="PROSITE" id="PS01053">
    <property type="entry name" value="ARGINASE_1"/>
    <property type="match status" value="1"/>
</dbReference>
<evidence type="ECO:0000313" key="14">
    <source>
        <dbReference type="Proteomes" id="UP001476798"/>
    </source>
</evidence>